<evidence type="ECO:0000313" key="3">
    <source>
        <dbReference type="Proteomes" id="UP000317496"/>
    </source>
</evidence>
<dbReference type="InterPro" id="IPR050179">
    <property type="entry name" value="Trans_hexapeptide_repeat"/>
</dbReference>
<dbReference type="InterPro" id="IPR001451">
    <property type="entry name" value="Hexapep"/>
</dbReference>
<evidence type="ECO:0000313" key="2">
    <source>
        <dbReference type="EMBL" id="QDO96034.1"/>
    </source>
</evidence>
<name>A0A516GWX8_9PROT</name>
<dbReference type="Pfam" id="PF00132">
    <property type="entry name" value="Hexapep"/>
    <property type="match status" value="1"/>
</dbReference>
<dbReference type="GO" id="GO:0016740">
    <property type="term" value="F:transferase activity"/>
    <property type="evidence" value="ECO:0007669"/>
    <property type="project" value="UniProtKB-KW"/>
</dbReference>
<dbReference type="Proteomes" id="UP000317496">
    <property type="component" value="Chromosome"/>
</dbReference>
<dbReference type="PANTHER" id="PTHR43300">
    <property type="entry name" value="ACETYLTRANSFERASE"/>
    <property type="match status" value="1"/>
</dbReference>
<dbReference type="PANTHER" id="PTHR43300:SF4">
    <property type="entry name" value="ACYL-[ACYL-CARRIER-PROTEIN]--UDP-N-ACETYLGLUCOSAMINE O-ACYLTRANSFERASE"/>
    <property type="match status" value="1"/>
</dbReference>
<dbReference type="RefSeq" id="WP_144067015.1">
    <property type="nucleotide sequence ID" value="NZ_CP041636.1"/>
</dbReference>
<dbReference type="InterPro" id="IPR011004">
    <property type="entry name" value="Trimer_LpxA-like_sf"/>
</dbReference>
<keyword evidence="2" id="KW-0808">Transferase</keyword>
<evidence type="ECO:0000256" key="1">
    <source>
        <dbReference type="ARBA" id="ARBA00007274"/>
    </source>
</evidence>
<proteinExistence type="inferred from homology"/>
<dbReference type="Gene3D" id="2.160.10.10">
    <property type="entry name" value="Hexapeptide repeat proteins"/>
    <property type="match status" value="1"/>
</dbReference>
<accession>A0A516GWX8</accession>
<protein>
    <submittedName>
        <fullName evidence="2">Acetyltransferase</fullName>
    </submittedName>
</protein>
<dbReference type="KEGG" id="fer:FNB15_01515"/>
<keyword evidence="3" id="KW-1185">Reference proteome</keyword>
<dbReference type="AlphaFoldDB" id="A0A516GWX8"/>
<dbReference type="InterPro" id="IPR020019">
    <property type="entry name" value="AcTrfase_PglD-like"/>
</dbReference>
<reference evidence="2 3" key="1">
    <citation type="submission" date="2019-07" db="EMBL/GenBank/DDBJ databases">
        <title>Genome sequencing for Ferrovibrio sp. K5.</title>
        <authorList>
            <person name="Park S.-J."/>
        </authorList>
    </citation>
    <scope>NUCLEOTIDE SEQUENCE [LARGE SCALE GENOMIC DNA]</scope>
    <source>
        <strain evidence="2 3">K5</strain>
    </source>
</reference>
<organism evidence="2 3">
    <name type="scientific">Ferrovibrio terrae</name>
    <dbReference type="NCBI Taxonomy" id="2594003"/>
    <lineage>
        <taxon>Bacteria</taxon>
        <taxon>Pseudomonadati</taxon>
        <taxon>Pseudomonadota</taxon>
        <taxon>Alphaproteobacteria</taxon>
        <taxon>Rhodospirillales</taxon>
        <taxon>Rhodospirillaceae</taxon>
        <taxon>Ferrovibrio</taxon>
    </lineage>
</organism>
<dbReference type="SUPFAM" id="SSF51161">
    <property type="entry name" value="Trimeric LpxA-like enzymes"/>
    <property type="match status" value="1"/>
</dbReference>
<dbReference type="CDD" id="cd03360">
    <property type="entry name" value="LbH_AT_putative"/>
    <property type="match status" value="1"/>
</dbReference>
<dbReference type="EMBL" id="CP041636">
    <property type="protein sequence ID" value="QDO96034.1"/>
    <property type="molecule type" value="Genomic_DNA"/>
</dbReference>
<sequence>MAQKRKLVLVGDSAFAEIACEYFSAGEEYEVVAFAVEQAYLGRDSLLGRPVVAFENLATLYPPDEHDIFVAVVYTQMNRLRARLLAAARALGYRPASYISPQAFVWKNARLGEHCFIFENNVVQPFVTIGDNVVLWSGNHIGHHSVIEDNVFVSSHVVISGYCTIGSGSFLGVNATLANNLTLGKDNWVGPGCVISKDTGAGQLFRPADAEVARLTTWRFFKVPE</sequence>
<gene>
    <name evidence="2" type="ORF">FNB15_01515</name>
</gene>
<comment type="similarity">
    <text evidence="1">Belongs to the transferase hexapeptide repeat family.</text>
</comment>
<dbReference type="OrthoDB" id="1115300at2"/>